<name>A0A5C5X6G8_9PLAN</name>
<proteinExistence type="predicted"/>
<accession>A0A5C5X6G8</accession>
<sequence length="510" mass="59136">MNVMRIVVVVLLCLLGFHREGFCEARSIQSFTAVKEKWDDLVGTTWQIEGRYSLMGATTLKFVNCEMPFRFSSDVMRPSGQFKNLEVIGKIQKKNGRLFFEVRSLRKVPSDDEQYLARRARVDSDDSKAMYELAEWAEERARFYGDEDLRKRAQQLKQNGLLVEYRQLETIDQRALDHLLKKAREFQLDERIVQEFLHRGYWEQFDQTNRLRDRVERLTELHVSIARNLPGASTPLETYPQELADEYFAAPIQMYDQSRNENRRQLDRLFYLKVSVDMILAQADASGANGFAIAKRLKTDAPERKDLIREYEAKELAYASKRLDTMTRAEMLNLSNRYVDFGDPSQAVETKRKWLASRELLARGQGARGLVDYAEDWIQLLDDREAAARFYMEAWKINPQYPLATEWLDKNGYALHDGIWTPKELIPETRESQIEMAIREGRIEKGMTQHQVKAAMGIAPDSIVRFASSGRISELWTYDAAGVMIRFSWKQGDSNGQVNSISSTIRRGTN</sequence>
<dbReference type="AlphaFoldDB" id="A0A5C5X6G8"/>
<comment type="caution">
    <text evidence="1">The sequence shown here is derived from an EMBL/GenBank/DDBJ whole genome shotgun (WGS) entry which is preliminary data.</text>
</comment>
<protein>
    <submittedName>
        <fullName evidence="1">Uncharacterized protein</fullName>
    </submittedName>
</protein>
<evidence type="ECO:0000313" key="2">
    <source>
        <dbReference type="Proteomes" id="UP000317243"/>
    </source>
</evidence>
<reference evidence="1 2" key="1">
    <citation type="submission" date="2019-02" db="EMBL/GenBank/DDBJ databases">
        <title>Deep-cultivation of Planctomycetes and their phenomic and genomic characterization uncovers novel biology.</title>
        <authorList>
            <person name="Wiegand S."/>
            <person name="Jogler M."/>
            <person name="Boedeker C."/>
            <person name="Pinto D."/>
            <person name="Vollmers J."/>
            <person name="Rivas-Marin E."/>
            <person name="Kohn T."/>
            <person name="Peeters S.H."/>
            <person name="Heuer A."/>
            <person name="Rast P."/>
            <person name="Oberbeckmann S."/>
            <person name="Bunk B."/>
            <person name="Jeske O."/>
            <person name="Meyerdierks A."/>
            <person name="Storesund J.E."/>
            <person name="Kallscheuer N."/>
            <person name="Luecker S."/>
            <person name="Lage O.M."/>
            <person name="Pohl T."/>
            <person name="Merkel B.J."/>
            <person name="Hornburger P."/>
            <person name="Mueller R.-W."/>
            <person name="Bruemmer F."/>
            <person name="Labrenz M."/>
            <person name="Spormann A.M."/>
            <person name="Op Den Camp H."/>
            <person name="Overmann J."/>
            <person name="Amann R."/>
            <person name="Jetten M.S.M."/>
            <person name="Mascher T."/>
            <person name="Medema M.H."/>
            <person name="Devos D.P."/>
            <person name="Kaster A.-K."/>
            <person name="Ovreas L."/>
            <person name="Rohde M."/>
            <person name="Galperin M.Y."/>
            <person name="Jogler C."/>
        </authorList>
    </citation>
    <scope>NUCLEOTIDE SEQUENCE [LARGE SCALE GENOMIC DNA]</scope>
    <source>
        <strain evidence="1 2">KOR42</strain>
    </source>
</reference>
<evidence type="ECO:0000313" key="1">
    <source>
        <dbReference type="EMBL" id="TWT57602.1"/>
    </source>
</evidence>
<dbReference type="EMBL" id="SIHI01000001">
    <property type="protein sequence ID" value="TWT57602.1"/>
    <property type="molecule type" value="Genomic_DNA"/>
</dbReference>
<gene>
    <name evidence="1" type="ORF">KOR42_09640</name>
</gene>
<dbReference type="Proteomes" id="UP000317243">
    <property type="component" value="Unassembled WGS sequence"/>
</dbReference>
<keyword evidence="2" id="KW-1185">Reference proteome</keyword>
<organism evidence="1 2">
    <name type="scientific">Thalassoglobus neptunius</name>
    <dbReference type="NCBI Taxonomy" id="1938619"/>
    <lineage>
        <taxon>Bacteria</taxon>
        <taxon>Pseudomonadati</taxon>
        <taxon>Planctomycetota</taxon>
        <taxon>Planctomycetia</taxon>
        <taxon>Planctomycetales</taxon>
        <taxon>Planctomycetaceae</taxon>
        <taxon>Thalassoglobus</taxon>
    </lineage>
</organism>